<organism evidence="9 10">
    <name type="scientific">Deinococcus aetherius</name>
    <dbReference type="NCBI Taxonomy" id="200252"/>
    <lineage>
        <taxon>Bacteria</taxon>
        <taxon>Thermotogati</taxon>
        <taxon>Deinococcota</taxon>
        <taxon>Deinococci</taxon>
        <taxon>Deinococcales</taxon>
        <taxon>Deinococcaceae</taxon>
        <taxon>Deinococcus</taxon>
    </lineage>
</organism>
<proteinExistence type="inferred from homology"/>
<gene>
    <name evidence="9" type="ORF">DAETH_01430</name>
</gene>
<dbReference type="InterPro" id="IPR003423">
    <property type="entry name" value="OMP_efflux"/>
</dbReference>
<dbReference type="RefSeq" id="WP_264776055.1">
    <property type="nucleotide sequence ID" value="NZ_AP026560.1"/>
</dbReference>
<keyword evidence="4" id="KW-1134">Transmembrane beta strand</keyword>
<accession>A0ABN6RB50</accession>
<evidence type="ECO:0000256" key="4">
    <source>
        <dbReference type="ARBA" id="ARBA00022452"/>
    </source>
</evidence>
<keyword evidence="6" id="KW-0472">Membrane</keyword>
<evidence type="ECO:0000313" key="9">
    <source>
        <dbReference type="EMBL" id="BDP40174.1"/>
    </source>
</evidence>
<evidence type="ECO:0000256" key="1">
    <source>
        <dbReference type="ARBA" id="ARBA00004442"/>
    </source>
</evidence>
<keyword evidence="3" id="KW-0813">Transport</keyword>
<dbReference type="Pfam" id="PF02321">
    <property type="entry name" value="OEP"/>
    <property type="match status" value="2"/>
</dbReference>
<protein>
    <submittedName>
        <fullName evidence="9">Transporter</fullName>
    </submittedName>
</protein>
<name>A0ABN6RB50_9DEIO</name>
<evidence type="ECO:0000256" key="5">
    <source>
        <dbReference type="ARBA" id="ARBA00022692"/>
    </source>
</evidence>
<sequence>MRSPPFLTSCLLLLLAPLALGGALAQTAAPPPSPTVFAQGAPAPLTLAQTLTLLRQSPGWRSADLQYRAAELALQSARARAGLNVTVGADASAVKIPVSSGDLTLNTTVTAQVSASVLPWSPALEAVRSAERGLSRAGADLRAARLSAAVSAVQAYLGARNAAASLALADAQVSLTARQLEVAQSQRQSGVLTAEGLLVRQGAFDDARAAQDQAHTNVDLAARGLANLLGQPVTLPAQAAAFGPLPAAPGEPTALDAQITRALAARPEVARAQNDLADAQAQLRAAQLDLRLPDLSASAQFGQITTGQSSAATRTVGGSLDVKTGVLAGQVSFPLRDPGDLPTGLALTLSADLPVLGGGRRAALTSAEVGAQRAALALDTARQSVDLEVRQRYADLQTALGTLQSQRGALARARAGLATALGRLTAGLATALDVEAAELNLRQAELGVDTATVNAYLASLRLAQATTDLDPTLLTVAPPTPPAPEARP</sequence>
<keyword evidence="10" id="KW-1185">Reference proteome</keyword>
<feature type="signal peptide" evidence="8">
    <location>
        <begin position="1"/>
        <end position="25"/>
    </location>
</feature>
<evidence type="ECO:0000256" key="3">
    <source>
        <dbReference type="ARBA" id="ARBA00022448"/>
    </source>
</evidence>
<keyword evidence="8" id="KW-0732">Signal</keyword>
<dbReference type="EMBL" id="AP026560">
    <property type="protein sequence ID" value="BDP40174.1"/>
    <property type="molecule type" value="Genomic_DNA"/>
</dbReference>
<dbReference type="InterPro" id="IPR051906">
    <property type="entry name" value="TolC-like"/>
</dbReference>
<dbReference type="PANTHER" id="PTHR30026:SF20">
    <property type="entry name" value="OUTER MEMBRANE PROTEIN TOLC"/>
    <property type="match status" value="1"/>
</dbReference>
<reference evidence="9" key="1">
    <citation type="submission" date="2022-07" db="EMBL/GenBank/DDBJ databases">
        <title>Complete Genome Sequence of the Radioresistant Bacterium Deinococcus aetherius ST0316, Isolated from the Air Dust collected in Lower Stratosphere above Japan.</title>
        <authorList>
            <person name="Satoh K."/>
            <person name="Hagiwara K."/>
            <person name="Katsumata K."/>
            <person name="Kubo A."/>
            <person name="Yokobori S."/>
            <person name="Yamagishi A."/>
            <person name="Oono Y."/>
            <person name="Narumi I."/>
        </authorList>
    </citation>
    <scope>NUCLEOTIDE SEQUENCE</scope>
    <source>
        <strain evidence="9">ST0316</strain>
    </source>
</reference>
<evidence type="ECO:0000256" key="8">
    <source>
        <dbReference type="SAM" id="SignalP"/>
    </source>
</evidence>
<dbReference type="Gene3D" id="1.20.1600.10">
    <property type="entry name" value="Outer membrane efflux proteins (OEP)"/>
    <property type="match status" value="1"/>
</dbReference>
<feature type="chain" id="PRO_5046451467" evidence="8">
    <location>
        <begin position="26"/>
        <end position="488"/>
    </location>
</feature>
<dbReference type="Proteomes" id="UP001064971">
    <property type="component" value="Chromosome"/>
</dbReference>
<comment type="similarity">
    <text evidence="2">Belongs to the outer membrane factor (OMF) (TC 1.B.17) family.</text>
</comment>
<dbReference type="SUPFAM" id="SSF56954">
    <property type="entry name" value="Outer membrane efflux proteins (OEP)"/>
    <property type="match status" value="1"/>
</dbReference>
<dbReference type="PANTHER" id="PTHR30026">
    <property type="entry name" value="OUTER MEMBRANE PROTEIN TOLC"/>
    <property type="match status" value="1"/>
</dbReference>
<keyword evidence="7" id="KW-0998">Cell outer membrane</keyword>
<evidence type="ECO:0000256" key="2">
    <source>
        <dbReference type="ARBA" id="ARBA00007613"/>
    </source>
</evidence>
<evidence type="ECO:0000313" key="10">
    <source>
        <dbReference type="Proteomes" id="UP001064971"/>
    </source>
</evidence>
<evidence type="ECO:0000256" key="7">
    <source>
        <dbReference type="ARBA" id="ARBA00023237"/>
    </source>
</evidence>
<evidence type="ECO:0000256" key="6">
    <source>
        <dbReference type="ARBA" id="ARBA00023136"/>
    </source>
</evidence>
<comment type="subcellular location">
    <subcellularLocation>
        <location evidence="1">Cell outer membrane</location>
    </subcellularLocation>
</comment>
<keyword evidence="5" id="KW-0812">Transmembrane</keyword>